<dbReference type="Proteomes" id="UP000677228">
    <property type="component" value="Unassembled WGS sequence"/>
</dbReference>
<gene>
    <name evidence="2" type="ORF">GPM918_LOCUS20467</name>
    <name evidence="1" type="ORF">OVA965_LOCUS16260</name>
    <name evidence="4" type="ORF">SRO942_LOCUS20464</name>
    <name evidence="3" type="ORF">TMI583_LOCUS16269</name>
</gene>
<evidence type="ECO:0000313" key="4">
    <source>
        <dbReference type="EMBL" id="CAF3900244.1"/>
    </source>
</evidence>
<organism evidence="2 5">
    <name type="scientific">Didymodactylos carnosus</name>
    <dbReference type="NCBI Taxonomy" id="1234261"/>
    <lineage>
        <taxon>Eukaryota</taxon>
        <taxon>Metazoa</taxon>
        <taxon>Spiralia</taxon>
        <taxon>Gnathifera</taxon>
        <taxon>Rotifera</taxon>
        <taxon>Eurotatoria</taxon>
        <taxon>Bdelloidea</taxon>
        <taxon>Philodinida</taxon>
        <taxon>Philodinidae</taxon>
        <taxon>Didymodactylos</taxon>
    </lineage>
</organism>
<evidence type="ECO:0000313" key="1">
    <source>
        <dbReference type="EMBL" id="CAF1036484.1"/>
    </source>
</evidence>
<dbReference type="AlphaFoldDB" id="A0A814RQE0"/>
<evidence type="ECO:0000313" key="5">
    <source>
        <dbReference type="Proteomes" id="UP000663829"/>
    </source>
</evidence>
<reference evidence="2" key="1">
    <citation type="submission" date="2021-02" db="EMBL/GenBank/DDBJ databases">
        <authorList>
            <person name="Nowell W R."/>
        </authorList>
    </citation>
    <scope>NUCLEOTIDE SEQUENCE</scope>
</reference>
<name>A0A814RQE0_9BILA</name>
<dbReference type="EMBL" id="CAJOBA010007521">
    <property type="protein sequence ID" value="CAF3804733.1"/>
    <property type="molecule type" value="Genomic_DNA"/>
</dbReference>
<dbReference type="EMBL" id="CAJNOQ010006473">
    <property type="protein sequence ID" value="CAF1136538.1"/>
    <property type="molecule type" value="Genomic_DNA"/>
</dbReference>
<dbReference type="Proteomes" id="UP000663829">
    <property type="component" value="Unassembled WGS sequence"/>
</dbReference>
<protein>
    <submittedName>
        <fullName evidence="2">Uncharacterized protein</fullName>
    </submittedName>
</protein>
<dbReference type="EMBL" id="CAJNOK010007510">
    <property type="protein sequence ID" value="CAF1036484.1"/>
    <property type="molecule type" value="Genomic_DNA"/>
</dbReference>
<evidence type="ECO:0000313" key="3">
    <source>
        <dbReference type="EMBL" id="CAF3804733.1"/>
    </source>
</evidence>
<dbReference type="Proteomes" id="UP000681722">
    <property type="component" value="Unassembled WGS sequence"/>
</dbReference>
<sequence length="149" mass="17575">MGNKSGISTKTCPYCDGKRYYKYYLLCLCHEVIRDPDNSMKMTKYIKISCRQDPSDLVHHDPGGGRVKCFFCKGKGHVDCNKHGYYINHDTKLPRTTRELDEYLVRAVGNGKYLKRWLNDKEWKKRRQNVKNNLTNYKPNIVTSNEYVR</sequence>
<comment type="caution">
    <text evidence="2">The sequence shown here is derived from an EMBL/GenBank/DDBJ whole genome shotgun (WGS) entry which is preliminary data.</text>
</comment>
<evidence type="ECO:0000313" key="2">
    <source>
        <dbReference type="EMBL" id="CAF1136538.1"/>
    </source>
</evidence>
<accession>A0A814RQE0</accession>
<dbReference type="Proteomes" id="UP000682733">
    <property type="component" value="Unassembled WGS sequence"/>
</dbReference>
<proteinExistence type="predicted"/>
<keyword evidence="5" id="KW-1185">Reference proteome</keyword>
<dbReference type="EMBL" id="CAJOBC010006473">
    <property type="protein sequence ID" value="CAF3900244.1"/>
    <property type="molecule type" value="Genomic_DNA"/>
</dbReference>